<dbReference type="EMBL" id="JAFLNF010000002">
    <property type="protein sequence ID" value="MBO0344582.1"/>
    <property type="molecule type" value="Genomic_DNA"/>
</dbReference>
<dbReference type="InterPro" id="IPR051470">
    <property type="entry name" value="Thiol:disulfide_interchange"/>
</dbReference>
<evidence type="ECO:0000313" key="3">
    <source>
        <dbReference type="Proteomes" id="UP000664779"/>
    </source>
</evidence>
<evidence type="ECO:0000313" key="2">
    <source>
        <dbReference type="EMBL" id="MBO0344582.1"/>
    </source>
</evidence>
<evidence type="ECO:0000259" key="1">
    <source>
        <dbReference type="PROSITE" id="PS51352"/>
    </source>
</evidence>
<dbReference type="CDD" id="cd03023">
    <property type="entry name" value="DsbA_Com1_like"/>
    <property type="match status" value="1"/>
</dbReference>
<comment type="caution">
    <text evidence="2">The sequence shown here is derived from an EMBL/GenBank/DDBJ whole genome shotgun (WGS) entry which is preliminary data.</text>
</comment>
<dbReference type="InterPro" id="IPR001853">
    <property type="entry name" value="DSBA-like_thioredoxin_dom"/>
</dbReference>
<dbReference type="PANTHER" id="PTHR35272">
    <property type="entry name" value="THIOL:DISULFIDE INTERCHANGE PROTEIN DSBC-RELATED"/>
    <property type="match status" value="1"/>
</dbReference>
<accession>A0A939EMI2</accession>
<proteinExistence type="predicted"/>
<reference evidence="2" key="1">
    <citation type="submission" date="2021-03" db="EMBL/GenBank/DDBJ databases">
        <title>Roseibium sp. CAU 1637 isolated from Incheon.</title>
        <authorList>
            <person name="Kim W."/>
        </authorList>
    </citation>
    <scope>NUCLEOTIDE SEQUENCE</scope>
    <source>
        <strain evidence="2">CAU 1637</strain>
    </source>
</reference>
<dbReference type="AlphaFoldDB" id="A0A939EMI2"/>
<keyword evidence="3" id="KW-1185">Reference proteome</keyword>
<gene>
    <name evidence="2" type="ORF">J0X15_05055</name>
</gene>
<organism evidence="2 3">
    <name type="scientific">Roseibium limicola</name>
    <dbReference type="NCBI Taxonomy" id="2816037"/>
    <lineage>
        <taxon>Bacteria</taxon>
        <taxon>Pseudomonadati</taxon>
        <taxon>Pseudomonadota</taxon>
        <taxon>Alphaproteobacteria</taxon>
        <taxon>Hyphomicrobiales</taxon>
        <taxon>Stappiaceae</taxon>
        <taxon>Roseibium</taxon>
    </lineage>
</organism>
<dbReference type="Pfam" id="PF18312">
    <property type="entry name" value="ScsC_N"/>
    <property type="match status" value="1"/>
</dbReference>
<protein>
    <submittedName>
        <fullName evidence="2">Thioredoxin domain-containing protein</fullName>
    </submittedName>
</protein>
<dbReference type="PROSITE" id="PS51352">
    <property type="entry name" value="THIOREDOXIN_2"/>
    <property type="match status" value="1"/>
</dbReference>
<dbReference type="GO" id="GO:0016491">
    <property type="term" value="F:oxidoreductase activity"/>
    <property type="evidence" value="ECO:0007669"/>
    <property type="project" value="InterPro"/>
</dbReference>
<dbReference type="SUPFAM" id="SSF52833">
    <property type="entry name" value="Thioredoxin-like"/>
    <property type="match status" value="1"/>
</dbReference>
<dbReference type="Proteomes" id="UP000664779">
    <property type="component" value="Unassembled WGS sequence"/>
</dbReference>
<name>A0A939EMI2_9HYPH</name>
<dbReference type="InterPro" id="IPR013766">
    <property type="entry name" value="Thioredoxin_domain"/>
</dbReference>
<dbReference type="Gene3D" id="3.40.30.10">
    <property type="entry name" value="Glutaredoxin"/>
    <property type="match status" value="1"/>
</dbReference>
<dbReference type="PANTHER" id="PTHR35272:SF3">
    <property type="entry name" value="THIOL:DISULFIDE INTERCHANGE PROTEIN DSBC"/>
    <property type="match status" value="1"/>
</dbReference>
<dbReference type="InterPro" id="IPR036249">
    <property type="entry name" value="Thioredoxin-like_sf"/>
</dbReference>
<feature type="domain" description="Thioredoxin" evidence="1">
    <location>
        <begin position="70"/>
        <end position="255"/>
    </location>
</feature>
<dbReference type="Pfam" id="PF01323">
    <property type="entry name" value="DSBA"/>
    <property type="match status" value="1"/>
</dbReference>
<dbReference type="RefSeq" id="WP_206938691.1">
    <property type="nucleotide sequence ID" value="NZ_JAFLNF010000002.1"/>
</dbReference>
<sequence>MSDFLPLIPRHFKATLTATAFAVGLFTASVAPSSAEELNREQVETIVKEYLLNNPEVIRDAMSELERREQLAEQQARESALTDSADALFNSKHQVVLGNPQGDVTLVEFFDYNCGYCKRAYSDMARLIEEDSNLRVVLKEFPVLGQGSAEAAQIAVAVNELAPEKYADFHQALLLQRGQANHASALKAATDLGLSEEDIGKVVTGPIPRATIEEVYGLADRLGLTGTPSYVVGNQVVPGAIGYDALKTQIAEMRN</sequence>
<dbReference type="InterPro" id="IPR041205">
    <property type="entry name" value="ScsC_N"/>
</dbReference>